<accession>B9SE43</accession>
<protein>
    <submittedName>
        <fullName evidence="1">Uncharacterized protein</fullName>
    </submittedName>
</protein>
<dbReference type="InParanoid" id="B9SE43"/>
<name>B9SE43_RICCO</name>
<evidence type="ECO:0000313" key="1">
    <source>
        <dbReference type="EMBL" id="EEF38122.1"/>
    </source>
</evidence>
<proteinExistence type="predicted"/>
<evidence type="ECO:0000313" key="2">
    <source>
        <dbReference type="Proteomes" id="UP000008311"/>
    </source>
</evidence>
<dbReference type="EMBL" id="EQ973934">
    <property type="protein sequence ID" value="EEF38122.1"/>
    <property type="molecule type" value="Genomic_DNA"/>
</dbReference>
<sequence>MYDQIKAVNNIVPVGDRQACWILTYQQHWHNQIRYTVRVTSIAAASFMAFSTARTATCPANKIVVIGQKTAAIKMILVSSYQVPQNFTQLA</sequence>
<keyword evidence="2" id="KW-1185">Reference proteome</keyword>
<reference evidence="2" key="1">
    <citation type="journal article" date="2010" name="Nat. Biotechnol.">
        <title>Draft genome sequence of the oilseed species Ricinus communis.</title>
        <authorList>
            <person name="Chan A.P."/>
            <person name="Crabtree J."/>
            <person name="Zhao Q."/>
            <person name="Lorenzi H."/>
            <person name="Orvis J."/>
            <person name="Puiu D."/>
            <person name="Melake-Berhan A."/>
            <person name="Jones K.M."/>
            <person name="Redman J."/>
            <person name="Chen G."/>
            <person name="Cahoon E.B."/>
            <person name="Gedil M."/>
            <person name="Stanke M."/>
            <person name="Haas B.J."/>
            <person name="Wortman J.R."/>
            <person name="Fraser-Liggett C.M."/>
            <person name="Ravel J."/>
            <person name="Rabinowicz P.D."/>
        </authorList>
    </citation>
    <scope>NUCLEOTIDE SEQUENCE [LARGE SCALE GENOMIC DNA]</scope>
    <source>
        <strain evidence="2">cv. Hale</strain>
    </source>
</reference>
<dbReference type="Proteomes" id="UP000008311">
    <property type="component" value="Unassembled WGS sequence"/>
</dbReference>
<organism evidence="1 2">
    <name type="scientific">Ricinus communis</name>
    <name type="common">Castor bean</name>
    <dbReference type="NCBI Taxonomy" id="3988"/>
    <lineage>
        <taxon>Eukaryota</taxon>
        <taxon>Viridiplantae</taxon>
        <taxon>Streptophyta</taxon>
        <taxon>Embryophyta</taxon>
        <taxon>Tracheophyta</taxon>
        <taxon>Spermatophyta</taxon>
        <taxon>Magnoliopsida</taxon>
        <taxon>eudicotyledons</taxon>
        <taxon>Gunneridae</taxon>
        <taxon>Pentapetalae</taxon>
        <taxon>rosids</taxon>
        <taxon>fabids</taxon>
        <taxon>Malpighiales</taxon>
        <taxon>Euphorbiaceae</taxon>
        <taxon>Acalyphoideae</taxon>
        <taxon>Acalypheae</taxon>
        <taxon>Ricinus</taxon>
    </lineage>
</organism>
<dbReference type="AlphaFoldDB" id="B9SE43"/>
<gene>
    <name evidence="1" type="ORF">RCOM_1522590</name>
</gene>